<evidence type="ECO:0000313" key="2">
    <source>
        <dbReference type="EMBL" id="ALO41692.1"/>
    </source>
</evidence>
<dbReference type="EMBL" id="CP013187">
    <property type="protein sequence ID" value="ALO41692.1"/>
    <property type="molecule type" value="Genomic_DNA"/>
</dbReference>
<dbReference type="AlphaFoldDB" id="A0A0S2K083"/>
<dbReference type="KEGG" id="pphe:PP2015_1176"/>
<dbReference type="InterPro" id="IPR000073">
    <property type="entry name" value="AB_hydrolase_1"/>
</dbReference>
<keyword evidence="3" id="KW-1185">Reference proteome</keyword>
<sequence length="326" mass="37178">MSKFVHRIKSNKVLFTFLLILCIYILLRLAAFIQHQTIKLPGQYFSYQNKQVRYLCKGNDAPFVFFETGFAADSEQSWDIITKALPNDFTSCYYDRLGHGGSDNVPVTFTTNEKSALQTALIKHIAGNEPVVLVAHSYGGIISRRTAAKNEINLAALILLDSAHEYQHEIMRGKFDPIPDSVKNLQYLNAAFGLSDIKNIFKHYDSPMQKRLDQYYGSFRYAHVLSSYRHEKGFYTPLEKFDYDFGNLKMLVISHDKQAYAKNPRFFSMTEQWQDMQKSIAALSNNSEHIIATGATHNIPADAPDLVIKKIRETVELAKNQSINSL</sequence>
<dbReference type="InterPro" id="IPR029058">
    <property type="entry name" value="AB_hydrolase_fold"/>
</dbReference>
<name>A0A0S2K083_9GAMM</name>
<dbReference type="Pfam" id="PF12697">
    <property type="entry name" value="Abhydrolase_6"/>
    <property type="match status" value="1"/>
</dbReference>
<reference evidence="2 3" key="1">
    <citation type="submission" date="2015-11" db="EMBL/GenBank/DDBJ databases">
        <authorList>
            <person name="Zhang Y."/>
            <person name="Guo Z."/>
        </authorList>
    </citation>
    <scope>NUCLEOTIDE SEQUENCE [LARGE SCALE GENOMIC DNA]</scope>
    <source>
        <strain evidence="2 3">KCTC 12086</strain>
    </source>
</reference>
<dbReference type="RefSeq" id="WP_083496529.1">
    <property type="nucleotide sequence ID" value="NZ_CP013187.1"/>
</dbReference>
<dbReference type="Proteomes" id="UP000061457">
    <property type="component" value="Chromosome I"/>
</dbReference>
<dbReference type="PANTHER" id="PTHR43139">
    <property type="entry name" value="SI:DKEY-122A22.2"/>
    <property type="match status" value="1"/>
</dbReference>
<accession>A0A0S2K083</accession>
<gene>
    <name evidence="2" type="ORF">PP2015_1176</name>
</gene>
<evidence type="ECO:0000259" key="1">
    <source>
        <dbReference type="Pfam" id="PF12697"/>
    </source>
</evidence>
<feature type="domain" description="AB hydrolase-1" evidence="1">
    <location>
        <begin position="77"/>
        <end position="308"/>
    </location>
</feature>
<proteinExistence type="predicted"/>
<dbReference type="SUPFAM" id="SSF53474">
    <property type="entry name" value="alpha/beta-Hydrolases"/>
    <property type="match status" value="1"/>
</dbReference>
<evidence type="ECO:0000313" key="3">
    <source>
        <dbReference type="Proteomes" id="UP000061457"/>
    </source>
</evidence>
<dbReference type="PATRIC" id="fig|161398.10.peg.1198"/>
<dbReference type="InterPro" id="IPR052370">
    <property type="entry name" value="Meta-cleavage_hydrolase"/>
</dbReference>
<dbReference type="Gene3D" id="3.40.50.1820">
    <property type="entry name" value="alpha/beta hydrolase"/>
    <property type="match status" value="1"/>
</dbReference>
<dbReference type="OrthoDB" id="5724113at2"/>
<dbReference type="STRING" id="161398.PP2015_1176"/>
<organism evidence="2 3">
    <name type="scientific">Pseudoalteromonas phenolica</name>
    <dbReference type="NCBI Taxonomy" id="161398"/>
    <lineage>
        <taxon>Bacteria</taxon>
        <taxon>Pseudomonadati</taxon>
        <taxon>Pseudomonadota</taxon>
        <taxon>Gammaproteobacteria</taxon>
        <taxon>Alteromonadales</taxon>
        <taxon>Pseudoalteromonadaceae</taxon>
        <taxon>Pseudoalteromonas</taxon>
    </lineage>
</organism>
<protein>
    <recommendedName>
        <fullName evidence="1">AB hydrolase-1 domain-containing protein</fullName>
    </recommendedName>
</protein>
<dbReference type="PANTHER" id="PTHR43139:SF52">
    <property type="entry name" value="SI:DKEY-122A22.2"/>
    <property type="match status" value="1"/>
</dbReference>